<dbReference type="EMBL" id="VSSQ01000502">
    <property type="protein sequence ID" value="MPL96262.1"/>
    <property type="molecule type" value="Genomic_DNA"/>
</dbReference>
<sequence>MSLNNKNLSIGYILAVLMFLTLLNSAYFFLAKAKFGFMEWLAFNACSVSIIVYLVCFICFRITKMDFFIAIALVPLYYYGTMGLFLISWNAANMFSQITHIIITLNVIWILFVLLKEFKFESLGKGLLIGVLLFVPLFAIIQSYSQLHMAEFMQLLQKVY</sequence>
<dbReference type="AlphaFoldDB" id="A0A644W0M2"/>
<protein>
    <submittedName>
        <fullName evidence="2">Uncharacterized protein</fullName>
    </submittedName>
</protein>
<keyword evidence="1" id="KW-0812">Transmembrane</keyword>
<feature type="transmembrane region" description="Helical" evidence="1">
    <location>
        <begin position="12"/>
        <end position="30"/>
    </location>
</feature>
<reference evidence="2" key="1">
    <citation type="submission" date="2019-08" db="EMBL/GenBank/DDBJ databases">
        <authorList>
            <person name="Kucharzyk K."/>
            <person name="Murdoch R.W."/>
            <person name="Higgins S."/>
            <person name="Loffler F."/>
        </authorList>
    </citation>
    <scope>NUCLEOTIDE SEQUENCE</scope>
</reference>
<evidence type="ECO:0000256" key="1">
    <source>
        <dbReference type="SAM" id="Phobius"/>
    </source>
</evidence>
<proteinExistence type="predicted"/>
<accession>A0A644W0M2</accession>
<feature type="transmembrane region" description="Helical" evidence="1">
    <location>
        <begin position="95"/>
        <end position="115"/>
    </location>
</feature>
<feature type="transmembrane region" description="Helical" evidence="1">
    <location>
        <begin position="127"/>
        <end position="145"/>
    </location>
</feature>
<gene>
    <name evidence="2" type="ORF">SDC9_42437</name>
</gene>
<keyword evidence="1" id="KW-0472">Membrane</keyword>
<comment type="caution">
    <text evidence="2">The sequence shown here is derived from an EMBL/GenBank/DDBJ whole genome shotgun (WGS) entry which is preliminary data.</text>
</comment>
<feature type="transmembrane region" description="Helical" evidence="1">
    <location>
        <begin position="67"/>
        <end position="89"/>
    </location>
</feature>
<keyword evidence="1" id="KW-1133">Transmembrane helix</keyword>
<organism evidence="2">
    <name type="scientific">bioreactor metagenome</name>
    <dbReference type="NCBI Taxonomy" id="1076179"/>
    <lineage>
        <taxon>unclassified sequences</taxon>
        <taxon>metagenomes</taxon>
        <taxon>ecological metagenomes</taxon>
    </lineage>
</organism>
<feature type="transmembrane region" description="Helical" evidence="1">
    <location>
        <begin position="42"/>
        <end position="60"/>
    </location>
</feature>
<evidence type="ECO:0000313" key="2">
    <source>
        <dbReference type="EMBL" id="MPL96262.1"/>
    </source>
</evidence>
<name>A0A644W0M2_9ZZZZ</name>